<reference evidence="1 3" key="1">
    <citation type="submission" date="2018-11" db="EMBL/GenBank/DDBJ databases">
        <title>Proposal to divide the Flavobacteriaceae and reorganize its genera based on Amino Acid Identity values calculated from whole genome sequences.</title>
        <authorList>
            <person name="Nicholson A.C."/>
            <person name="Gulvik C.A."/>
            <person name="Whitney A.M."/>
            <person name="Humrighouse B.W."/>
            <person name="Bell M."/>
            <person name="Holmes B."/>
            <person name="Steigerwalt A."/>
            <person name="Villarma A."/>
            <person name="Sheth M."/>
            <person name="Batra D."/>
            <person name="Pryor J."/>
            <person name="Bernardet J.-F."/>
            <person name="Hugo C."/>
            <person name="Kampfer P."/>
            <person name="Newman J."/>
            <person name="Mcquiston J.R."/>
        </authorList>
    </citation>
    <scope>NUCLEOTIDE SEQUENCE [LARGE SCALE GENOMIC DNA]</scope>
    <source>
        <strain evidence="1 3">DSM 15235</strain>
    </source>
</reference>
<comment type="caution">
    <text evidence="1">The sequence shown here is derived from an EMBL/GenBank/DDBJ whole genome shotgun (WGS) entry which is preliminary data.</text>
</comment>
<protein>
    <recommendedName>
        <fullName evidence="5">Type II toxin-antitoxin system RelE/ParE family toxin</fullName>
    </recommendedName>
</protein>
<dbReference type="AlphaFoldDB" id="A0A3N0W6L6"/>
<sequence length="88" mass="10279">MMKTLLSSIAENDIKLLIRVFNSDEKNKGKEFIGELKKCINEILEHHENHKPQEISFHKMQNFPVAIHYIFENGETLLIIAVFRKNGN</sequence>
<accession>A0A3N0W6L6</accession>
<evidence type="ECO:0000313" key="2">
    <source>
        <dbReference type="EMBL" id="TDX94320.1"/>
    </source>
</evidence>
<dbReference type="OrthoDB" id="1263337at2"/>
<name>A0A3N0W6L6_9FLAO</name>
<dbReference type="EMBL" id="RJTX01000001">
    <property type="protein sequence ID" value="ROI00687.1"/>
    <property type="molecule type" value="Genomic_DNA"/>
</dbReference>
<dbReference type="RefSeq" id="WP_123262379.1">
    <property type="nucleotide sequence ID" value="NZ_RJTX01000001.1"/>
</dbReference>
<gene>
    <name evidence="2" type="ORF">BCF50_0084</name>
    <name evidence="1" type="ORF">EGI05_07370</name>
</gene>
<dbReference type="Proteomes" id="UP000295709">
    <property type="component" value="Unassembled WGS sequence"/>
</dbReference>
<reference evidence="2 4" key="2">
    <citation type="submission" date="2019-03" db="EMBL/GenBank/DDBJ databases">
        <title>Genomic Encyclopedia of Archaeal and Bacterial Type Strains, Phase II (KMG-II): from individual species to whole genera.</title>
        <authorList>
            <person name="Goeker M."/>
        </authorList>
    </citation>
    <scope>NUCLEOTIDE SEQUENCE [LARGE SCALE GENOMIC DNA]</scope>
    <source>
        <strain evidence="2 4">DSM 15235</strain>
    </source>
</reference>
<evidence type="ECO:0000313" key="1">
    <source>
        <dbReference type="EMBL" id="ROI00687.1"/>
    </source>
</evidence>
<evidence type="ECO:0008006" key="5">
    <source>
        <dbReference type="Google" id="ProtNLM"/>
    </source>
</evidence>
<dbReference type="Proteomes" id="UP000269375">
    <property type="component" value="Unassembled WGS sequence"/>
</dbReference>
<keyword evidence="4" id="KW-1185">Reference proteome</keyword>
<dbReference type="EMBL" id="SOQW01000001">
    <property type="protein sequence ID" value="TDX94320.1"/>
    <property type="molecule type" value="Genomic_DNA"/>
</dbReference>
<proteinExistence type="predicted"/>
<evidence type="ECO:0000313" key="3">
    <source>
        <dbReference type="Proteomes" id="UP000269375"/>
    </source>
</evidence>
<organism evidence="1 3">
    <name type="scientific">Chryseobacterium daecheongense</name>
    <dbReference type="NCBI Taxonomy" id="192389"/>
    <lineage>
        <taxon>Bacteria</taxon>
        <taxon>Pseudomonadati</taxon>
        <taxon>Bacteroidota</taxon>
        <taxon>Flavobacteriia</taxon>
        <taxon>Flavobacteriales</taxon>
        <taxon>Weeksellaceae</taxon>
        <taxon>Chryseobacterium group</taxon>
        <taxon>Chryseobacterium</taxon>
    </lineage>
</organism>
<evidence type="ECO:0000313" key="4">
    <source>
        <dbReference type="Proteomes" id="UP000295709"/>
    </source>
</evidence>